<sequence>MKYLKYTIITIIIFTFIFTWLFPQFIRCFFVELDDFQEIKTNIFVEKSISKQQQDSLIHYVINADSRIKDFWGKREGKAKIIFCKNAETYKKYAKTTEGAGFSIGTPLGSWIILNKDGLNIDVIAHEMCHDELMTRLGWWRTKKEIPTWFDEGLALMLDYRFVSSQDSIQRYIDYRSELSYLTSKPIPLEEIVTQKGFFGKSELFTKIAYFTSAVEVSRKISLKGKQEIFRTIEKTKKEGKFEF</sequence>
<gene>
    <name evidence="2" type="ORF">EMA8858_02556</name>
</gene>
<comment type="caution">
    <text evidence="2">The sequence shown here is derived from an EMBL/GenBank/DDBJ whole genome shotgun (WGS) entry which is preliminary data.</text>
</comment>
<keyword evidence="1" id="KW-1133">Transmembrane helix</keyword>
<accession>A0ABN8EXM6</accession>
<evidence type="ECO:0000256" key="1">
    <source>
        <dbReference type="SAM" id="Phobius"/>
    </source>
</evidence>
<reference evidence="2" key="1">
    <citation type="submission" date="2021-12" db="EMBL/GenBank/DDBJ databases">
        <authorList>
            <person name="Rodrigo-Torres L."/>
            <person name="Arahal R. D."/>
            <person name="Lucena T."/>
        </authorList>
    </citation>
    <scope>NUCLEOTIDE SEQUENCE</scope>
    <source>
        <strain evidence="2">CECT 8858</strain>
    </source>
</reference>
<organism evidence="2 3">
    <name type="scientific">Emticicia aquatica</name>
    <dbReference type="NCBI Taxonomy" id="1681835"/>
    <lineage>
        <taxon>Bacteria</taxon>
        <taxon>Pseudomonadati</taxon>
        <taxon>Bacteroidota</taxon>
        <taxon>Cytophagia</taxon>
        <taxon>Cytophagales</taxon>
        <taxon>Leadbetterellaceae</taxon>
        <taxon>Emticicia</taxon>
    </lineage>
</organism>
<proteinExistence type="predicted"/>
<dbReference type="EMBL" id="CAKLPY010000002">
    <property type="protein sequence ID" value="CAH0996424.1"/>
    <property type="molecule type" value="Genomic_DNA"/>
</dbReference>
<dbReference type="Proteomes" id="UP000837932">
    <property type="component" value="Unassembled WGS sequence"/>
</dbReference>
<evidence type="ECO:0000313" key="2">
    <source>
        <dbReference type="EMBL" id="CAH0996424.1"/>
    </source>
</evidence>
<protein>
    <recommendedName>
        <fullName evidence="4">Peptidase MA-like domain-containing protein</fullName>
    </recommendedName>
</protein>
<feature type="transmembrane region" description="Helical" evidence="1">
    <location>
        <begin position="7"/>
        <end position="26"/>
    </location>
</feature>
<evidence type="ECO:0008006" key="4">
    <source>
        <dbReference type="Google" id="ProtNLM"/>
    </source>
</evidence>
<dbReference type="RefSeq" id="WP_238806985.1">
    <property type="nucleotide sequence ID" value="NZ_CAKLPY010000002.1"/>
</dbReference>
<keyword evidence="3" id="KW-1185">Reference proteome</keyword>
<keyword evidence="1" id="KW-0472">Membrane</keyword>
<keyword evidence="1" id="KW-0812">Transmembrane</keyword>
<name>A0ABN8EXM6_9BACT</name>
<evidence type="ECO:0000313" key="3">
    <source>
        <dbReference type="Proteomes" id="UP000837932"/>
    </source>
</evidence>